<evidence type="ECO:0000256" key="4">
    <source>
        <dbReference type="ARBA" id="ARBA00023136"/>
    </source>
</evidence>
<evidence type="ECO:0000256" key="5">
    <source>
        <dbReference type="SAM" id="Phobius"/>
    </source>
</evidence>
<protein>
    <submittedName>
        <fullName evidence="6">DoxX family protein</fullName>
    </submittedName>
</protein>
<dbReference type="EMBL" id="QQAH01000001">
    <property type="protein sequence ID" value="RDD83095.1"/>
    <property type="molecule type" value="Genomic_DNA"/>
</dbReference>
<keyword evidence="2 5" id="KW-0812">Transmembrane</keyword>
<feature type="transmembrane region" description="Helical" evidence="5">
    <location>
        <begin position="59"/>
        <end position="80"/>
    </location>
</feature>
<dbReference type="Pfam" id="PF07681">
    <property type="entry name" value="DoxX"/>
    <property type="match status" value="1"/>
</dbReference>
<comment type="subcellular location">
    <subcellularLocation>
        <location evidence="1">Membrane</location>
        <topology evidence="1">Multi-pass membrane protein</topology>
    </subcellularLocation>
</comment>
<feature type="transmembrane region" description="Helical" evidence="5">
    <location>
        <begin position="87"/>
        <end position="104"/>
    </location>
</feature>
<gene>
    <name evidence="6" type="ORF">DVJ77_00280</name>
</gene>
<dbReference type="RefSeq" id="WP_114843485.1">
    <property type="nucleotide sequence ID" value="NZ_JBHSPE010000001.1"/>
</dbReference>
<dbReference type="AlphaFoldDB" id="A0A369USS1"/>
<comment type="caution">
    <text evidence="6">The sequence shown here is derived from an EMBL/GenBank/DDBJ whole genome shotgun (WGS) entry which is preliminary data.</text>
</comment>
<organism evidence="6 7">
    <name type="scientific">Dyella tabacisoli</name>
    <dbReference type="NCBI Taxonomy" id="2282381"/>
    <lineage>
        <taxon>Bacteria</taxon>
        <taxon>Pseudomonadati</taxon>
        <taxon>Pseudomonadota</taxon>
        <taxon>Gammaproteobacteria</taxon>
        <taxon>Lysobacterales</taxon>
        <taxon>Rhodanobacteraceae</taxon>
        <taxon>Dyella</taxon>
    </lineage>
</organism>
<evidence type="ECO:0000256" key="1">
    <source>
        <dbReference type="ARBA" id="ARBA00004141"/>
    </source>
</evidence>
<evidence type="ECO:0000256" key="2">
    <source>
        <dbReference type="ARBA" id="ARBA00022692"/>
    </source>
</evidence>
<evidence type="ECO:0000313" key="6">
    <source>
        <dbReference type="EMBL" id="RDD83095.1"/>
    </source>
</evidence>
<dbReference type="Proteomes" id="UP000253782">
    <property type="component" value="Unassembled WGS sequence"/>
</dbReference>
<accession>A0A369USS1</accession>
<evidence type="ECO:0000256" key="3">
    <source>
        <dbReference type="ARBA" id="ARBA00022989"/>
    </source>
</evidence>
<feature type="transmembrane region" description="Helical" evidence="5">
    <location>
        <begin position="116"/>
        <end position="137"/>
    </location>
</feature>
<proteinExistence type="predicted"/>
<dbReference type="GO" id="GO:0016020">
    <property type="term" value="C:membrane"/>
    <property type="evidence" value="ECO:0007669"/>
    <property type="project" value="UniProtKB-SubCell"/>
</dbReference>
<dbReference type="OrthoDB" id="6522672at2"/>
<name>A0A369USS1_9GAMM</name>
<sequence>MTSRSPKYLSLISPLRAAFTTRVVHGLALLGLCAAYLQGGIDKVMDFNGAIAEVSHFGLAPAMPIAAATICLELGASLLILSGFYRWAGALALAGFTVFATLLANRFWDMPPAGRLMAANGFFEHLGLVGGFLLVAWHDLRER</sequence>
<keyword evidence="4 5" id="KW-0472">Membrane</keyword>
<feature type="transmembrane region" description="Helical" evidence="5">
    <location>
        <begin position="21"/>
        <end position="39"/>
    </location>
</feature>
<evidence type="ECO:0000313" key="7">
    <source>
        <dbReference type="Proteomes" id="UP000253782"/>
    </source>
</evidence>
<keyword evidence="3 5" id="KW-1133">Transmembrane helix</keyword>
<reference evidence="6 7" key="1">
    <citation type="submission" date="2018-07" db="EMBL/GenBank/DDBJ databases">
        <title>Dyella tabacisoli L4-6T, whole genome shotgun sequence.</title>
        <authorList>
            <person name="Zhou X.-K."/>
            <person name="Li W.-J."/>
            <person name="Duan Y.-Q."/>
        </authorList>
    </citation>
    <scope>NUCLEOTIDE SEQUENCE [LARGE SCALE GENOMIC DNA]</scope>
    <source>
        <strain evidence="6 7">L4-6</strain>
    </source>
</reference>
<keyword evidence="7" id="KW-1185">Reference proteome</keyword>
<dbReference type="InterPro" id="IPR032808">
    <property type="entry name" value="DoxX"/>
</dbReference>